<dbReference type="InterPro" id="IPR045341">
    <property type="entry name" value="DUF6532"/>
</dbReference>
<feature type="compositionally biased region" description="Basic and acidic residues" evidence="1">
    <location>
        <begin position="569"/>
        <end position="584"/>
    </location>
</feature>
<feature type="compositionally biased region" description="Acidic residues" evidence="1">
    <location>
        <begin position="592"/>
        <end position="601"/>
    </location>
</feature>
<feature type="compositionally biased region" description="Polar residues" evidence="1">
    <location>
        <begin position="1"/>
        <end position="14"/>
    </location>
</feature>
<dbReference type="AlphaFoldDB" id="A0A2R6NQM9"/>
<feature type="compositionally biased region" description="Basic and acidic residues" evidence="1">
    <location>
        <begin position="76"/>
        <end position="86"/>
    </location>
</feature>
<dbReference type="OrthoDB" id="3267034at2759"/>
<feature type="domain" description="DUF6532" evidence="2">
    <location>
        <begin position="342"/>
        <end position="540"/>
    </location>
</feature>
<sequence length="601" mass="67251">MRANTRTRLVSPSDSEGDLEVENELPPRTKKKSAARHERDMPNPANILSSSATRTRKKSSRQKEADQIQEETAQQKLERINKENAKLKRTLAKVTKKKTRETASHQADTPAGFEDDNGHSKSDSDKDSDVESELEYLDEEPLPSRFRSKGVVSQPVLKRKLRRYREPATSLKSQQIQVSQSSPPCGTERHSESPADPSTCRHPSQSSPLRESRPLTTHSNPSMLVPARHPNRTAQQASDRSALAHIRPTSPSPSRLPSPSPPPSPSPLADPPATDPRDLEANEPCPPPQHTSTRKRAASSAPEAQPATKLARIELKDGVTEKTRKQASNFPRDVARIINLAVVWYTVLILTKYAFPDDKKARRWAQWAWKMACGETGRGFVEEGESYHRILGIIEDRASQARGNLRNKLLPLISKTFGFKKDTSRPAVVESNKTIYRMLQECTPKRLTYTDPEKRSGYAQATFLLEALQEACFKSKKDIGVVFADYFNPLPLPLMALLLTMVEFGVDGWSSGQYVAVDSGFSEKDYAAKYAAHLKQLKDWESVSVSKVKKIRSRMYNTLLSMGSIKQDVHEPEGFSEEARRLAEAEMAGIPDSEEEEEDAM</sequence>
<comment type="caution">
    <text evidence="3">The sequence shown here is derived from an EMBL/GenBank/DDBJ whole genome shotgun (WGS) entry which is preliminary data.</text>
</comment>
<feature type="region of interest" description="Disordered" evidence="1">
    <location>
        <begin position="1"/>
        <end position="327"/>
    </location>
</feature>
<gene>
    <name evidence="3" type="ORF">PHLCEN_2v9475</name>
</gene>
<feature type="region of interest" description="Disordered" evidence="1">
    <location>
        <begin position="569"/>
        <end position="601"/>
    </location>
</feature>
<protein>
    <recommendedName>
        <fullName evidence="2">DUF6532 domain-containing protein</fullName>
    </recommendedName>
</protein>
<keyword evidence="4" id="KW-1185">Reference proteome</keyword>
<evidence type="ECO:0000313" key="4">
    <source>
        <dbReference type="Proteomes" id="UP000186601"/>
    </source>
</evidence>
<feature type="compositionally biased region" description="Low complexity" evidence="1">
    <location>
        <begin position="173"/>
        <end position="182"/>
    </location>
</feature>
<proteinExistence type="predicted"/>
<feature type="compositionally biased region" description="Basic and acidic residues" evidence="1">
    <location>
        <begin position="116"/>
        <end position="129"/>
    </location>
</feature>
<name>A0A2R6NQM9_9APHY</name>
<dbReference type="EMBL" id="MLYV02000945">
    <property type="protein sequence ID" value="PSR74885.1"/>
    <property type="molecule type" value="Genomic_DNA"/>
</dbReference>
<feature type="compositionally biased region" description="Basic and acidic residues" evidence="1">
    <location>
        <begin position="311"/>
        <end position="324"/>
    </location>
</feature>
<reference evidence="3 4" key="1">
    <citation type="submission" date="2018-02" db="EMBL/GenBank/DDBJ databases">
        <title>Genome sequence of the basidiomycete white-rot fungus Phlebia centrifuga.</title>
        <authorList>
            <person name="Granchi Z."/>
            <person name="Peng M."/>
            <person name="de Vries R.P."/>
            <person name="Hilden K."/>
            <person name="Makela M.R."/>
            <person name="Grigoriev I."/>
            <person name="Riley R."/>
        </authorList>
    </citation>
    <scope>NUCLEOTIDE SEQUENCE [LARGE SCALE GENOMIC DNA]</scope>
    <source>
        <strain evidence="3 4">FBCC195</strain>
    </source>
</reference>
<dbReference type="Proteomes" id="UP000186601">
    <property type="component" value="Unassembled WGS sequence"/>
</dbReference>
<evidence type="ECO:0000256" key="1">
    <source>
        <dbReference type="SAM" id="MobiDB-lite"/>
    </source>
</evidence>
<feature type="compositionally biased region" description="Polar residues" evidence="1">
    <location>
        <begin position="201"/>
        <end position="222"/>
    </location>
</feature>
<feature type="compositionally biased region" description="Basic residues" evidence="1">
    <location>
        <begin position="87"/>
        <end position="99"/>
    </location>
</feature>
<feature type="compositionally biased region" description="Pro residues" evidence="1">
    <location>
        <begin position="250"/>
        <end position="274"/>
    </location>
</feature>
<organism evidence="3 4">
    <name type="scientific">Hermanssonia centrifuga</name>
    <dbReference type="NCBI Taxonomy" id="98765"/>
    <lineage>
        <taxon>Eukaryota</taxon>
        <taxon>Fungi</taxon>
        <taxon>Dikarya</taxon>
        <taxon>Basidiomycota</taxon>
        <taxon>Agaricomycotina</taxon>
        <taxon>Agaricomycetes</taxon>
        <taxon>Polyporales</taxon>
        <taxon>Meruliaceae</taxon>
        <taxon>Hermanssonia</taxon>
    </lineage>
</organism>
<dbReference type="Pfam" id="PF20149">
    <property type="entry name" value="DUF6532"/>
    <property type="match status" value="1"/>
</dbReference>
<evidence type="ECO:0000313" key="3">
    <source>
        <dbReference type="EMBL" id="PSR74885.1"/>
    </source>
</evidence>
<accession>A0A2R6NQM9</accession>
<dbReference type="STRING" id="98765.A0A2R6NQM9"/>
<evidence type="ECO:0000259" key="2">
    <source>
        <dbReference type="Pfam" id="PF20149"/>
    </source>
</evidence>
<feature type="compositionally biased region" description="Acidic residues" evidence="1">
    <location>
        <begin position="130"/>
        <end position="141"/>
    </location>
</feature>